<evidence type="ECO:0000313" key="4">
    <source>
        <dbReference type="Proteomes" id="UP000678393"/>
    </source>
</evidence>
<comment type="pathway">
    <text evidence="1">Glycolipid biosynthesis; glycosylphosphatidylinositol-anchor biosynthesis.</text>
</comment>
<feature type="non-terminal residue" evidence="3">
    <location>
        <position position="1"/>
    </location>
</feature>
<keyword evidence="2" id="KW-0175">Coiled coil</keyword>
<dbReference type="FunFam" id="3.40.720.10:FF:000088">
    <property type="entry name" value="Phosphatidylinositol glycan anchor biosynthesis, class N"/>
    <property type="match status" value="1"/>
</dbReference>
<keyword evidence="1" id="KW-0808">Transferase</keyword>
<evidence type="ECO:0000256" key="1">
    <source>
        <dbReference type="RuleBase" id="RU367138"/>
    </source>
</evidence>
<protein>
    <recommendedName>
        <fullName evidence="1">GPI ethanolamine phosphate transferase 1</fullName>
        <ecNumber evidence="1">2.-.-.-</ecNumber>
    </recommendedName>
</protein>
<feature type="non-terminal residue" evidence="3">
    <location>
        <position position="276"/>
    </location>
</feature>
<comment type="caution">
    <text evidence="3">The sequence shown here is derived from an EMBL/GenBank/DDBJ whole genome shotgun (WGS) entry which is preliminary data.</text>
</comment>
<dbReference type="GO" id="GO:0051377">
    <property type="term" value="F:mannose-ethanolamine phosphotransferase activity"/>
    <property type="evidence" value="ECO:0007669"/>
    <property type="project" value="UniProtKB-UniRule"/>
</dbReference>
<keyword evidence="1" id="KW-0256">Endoplasmic reticulum</keyword>
<dbReference type="CDD" id="cd16020">
    <property type="entry name" value="GPI_EPT_1"/>
    <property type="match status" value="1"/>
</dbReference>
<dbReference type="InterPro" id="IPR002591">
    <property type="entry name" value="Phosphodiest/P_Trfase"/>
</dbReference>
<feature type="coiled-coil region" evidence="2">
    <location>
        <begin position="240"/>
        <end position="267"/>
    </location>
</feature>
<comment type="similarity">
    <text evidence="1">Belongs to the PIGG/PIGN/PIGO family. PIGN subfamily.</text>
</comment>
<dbReference type="EMBL" id="CAJHNH020001702">
    <property type="protein sequence ID" value="CAG5124117.1"/>
    <property type="molecule type" value="Genomic_DNA"/>
</dbReference>
<name>A0A8S3Z3N5_9EUPU</name>
<sequence>WKENPVEFDSVFNESRYTWSWGSPDILPMFSKGASGGHVTISCYPSGLEDFAGSDKTVLDSWVFDQVKAFFASASTNVTLDQALREDKLVFFLHLLGIDTHGHTNKPHSQAYLNNIRLVDEGIRDIVTLIEEFYNHDNQTSYVMTADHGMTDWGSHGAGHAHETLTPFVAWGRGVRGPVLSHSCGSYTDSFCEEWNLQSVKRYDVEQADIAPLMAFLIGIPLPVNSVGILPIDVLNATDADKAQALLANAEQILAQFQVKMNQIKERTISATFRPF</sequence>
<dbReference type="EC" id="2.-.-.-" evidence="1"/>
<accession>A0A8S3Z3N5</accession>
<dbReference type="InterPro" id="IPR037671">
    <property type="entry name" value="PIGN_N"/>
</dbReference>
<dbReference type="InterPro" id="IPR007070">
    <property type="entry name" value="GPI_EtnP_transferase_1"/>
</dbReference>
<dbReference type="PANTHER" id="PTHR12250">
    <property type="entry name" value="PHOSPHATIDYLINOSITOL GLYCAN, CLASS N"/>
    <property type="match status" value="1"/>
</dbReference>
<organism evidence="3 4">
    <name type="scientific">Candidula unifasciata</name>
    <dbReference type="NCBI Taxonomy" id="100452"/>
    <lineage>
        <taxon>Eukaryota</taxon>
        <taxon>Metazoa</taxon>
        <taxon>Spiralia</taxon>
        <taxon>Lophotrochozoa</taxon>
        <taxon>Mollusca</taxon>
        <taxon>Gastropoda</taxon>
        <taxon>Heterobranchia</taxon>
        <taxon>Euthyneura</taxon>
        <taxon>Panpulmonata</taxon>
        <taxon>Eupulmonata</taxon>
        <taxon>Stylommatophora</taxon>
        <taxon>Helicina</taxon>
        <taxon>Helicoidea</taxon>
        <taxon>Geomitridae</taxon>
        <taxon>Candidula</taxon>
    </lineage>
</organism>
<dbReference type="GO" id="GO:0006506">
    <property type="term" value="P:GPI anchor biosynthetic process"/>
    <property type="evidence" value="ECO:0007669"/>
    <property type="project" value="UniProtKB-KW"/>
</dbReference>
<proteinExistence type="inferred from homology"/>
<gene>
    <name evidence="3" type="ORF">CUNI_LOCUS9675</name>
</gene>
<keyword evidence="1" id="KW-0337">GPI-anchor biosynthesis</keyword>
<dbReference type="GO" id="GO:0005789">
    <property type="term" value="C:endoplasmic reticulum membrane"/>
    <property type="evidence" value="ECO:0007669"/>
    <property type="project" value="UniProtKB-SubCell"/>
</dbReference>
<dbReference type="Proteomes" id="UP000678393">
    <property type="component" value="Unassembled WGS sequence"/>
</dbReference>
<keyword evidence="4" id="KW-1185">Reference proteome</keyword>
<dbReference type="AlphaFoldDB" id="A0A8S3Z3N5"/>
<dbReference type="Pfam" id="PF01663">
    <property type="entry name" value="Phosphodiest"/>
    <property type="match status" value="1"/>
</dbReference>
<evidence type="ECO:0000313" key="3">
    <source>
        <dbReference type="EMBL" id="CAG5124117.1"/>
    </source>
</evidence>
<evidence type="ECO:0000256" key="2">
    <source>
        <dbReference type="SAM" id="Coils"/>
    </source>
</evidence>
<dbReference type="OrthoDB" id="2748310at2759"/>
<dbReference type="SUPFAM" id="SSF53649">
    <property type="entry name" value="Alkaline phosphatase-like"/>
    <property type="match status" value="1"/>
</dbReference>
<dbReference type="Gene3D" id="3.40.720.10">
    <property type="entry name" value="Alkaline Phosphatase, subunit A"/>
    <property type="match status" value="1"/>
</dbReference>
<comment type="subcellular location">
    <subcellularLocation>
        <location evidence="1">Endoplasmic reticulum membrane</location>
        <topology evidence="1">Multi-pass membrane protein</topology>
    </subcellularLocation>
</comment>
<reference evidence="3" key="1">
    <citation type="submission" date="2021-04" db="EMBL/GenBank/DDBJ databases">
        <authorList>
            <consortium name="Molecular Ecology Group"/>
        </authorList>
    </citation>
    <scope>NUCLEOTIDE SEQUENCE</scope>
</reference>
<dbReference type="PANTHER" id="PTHR12250:SF0">
    <property type="entry name" value="GPI ETHANOLAMINE PHOSPHATE TRANSFERASE 1"/>
    <property type="match status" value="1"/>
</dbReference>
<comment type="function">
    <text evidence="1">Ethanolamine phosphate transferase involved in glycosylphosphatidylinositol-anchor biosynthesis. Transfers ethanolamine phosphate to the first alpha-1,4-linked mannose of the glycosylphosphatidylinositol precursor of GPI-anchor.</text>
</comment>
<dbReference type="InterPro" id="IPR017850">
    <property type="entry name" value="Alkaline_phosphatase_core_sf"/>
</dbReference>